<dbReference type="RefSeq" id="WP_263528745.1">
    <property type="nucleotide sequence ID" value="NZ_JAOVZB010000001.1"/>
</dbReference>
<name>A0ABT2YN99_9GAMM</name>
<feature type="domain" description="ABC transporter" evidence="7">
    <location>
        <begin position="7"/>
        <end position="203"/>
    </location>
</feature>
<keyword evidence="2" id="KW-0547">Nucleotide-binding</keyword>
<dbReference type="InterPro" id="IPR005895">
    <property type="entry name" value="ABC_transptr_haem_export_CcmA"/>
</dbReference>
<evidence type="ECO:0000256" key="6">
    <source>
        <dbReference type="ARBA" id="ARBA00023136"/>
    </source>
</evidence>
<dbReference type="InterPro" id="IPR027417">
    <property type="entry name" value="P-loop_NTPase"/>
</dbReference>
<dbReference type="Proteomes" id="UP001209713">
    <property type="component" value="Unassembled WGS sequence"/>
</dbReference>
<keyword evidence="4" id="KW-0067">ATP-binding</keyword>
<keyword evidence="3" id="KW-0201">Cytochrome c-type biogenesis</keyword>
<evidence type="ECO:0000256" key="3">
    <source>
        <dbReference type="ARBA" id="ARBA00022748"/>
    </source>
</evidence>
<evidence type="ECO:0000313" key="9">
    <source>
        <dbReference type="Proteomes" id="UP001209713"/>
    </source>
</evidence>
<dbReference type="Pfam" id="PF00005">
    <property type="entry name" value="ABC_tran"/>
    <property type="match status" value="1"/>
</dbReference>
<dbReference type="EMBL" id="JAOVZB010000001">
    <property type="protein sequence ID" value="MCV2401365.1"/>
    <property type="molecule type" value="Genomic_DNA"/>
</dbReference>
<evidence type="ECO:0000256" key="1">
    <source>
        <dbReference type="ARBA" id="ARBA00022448"/>
    </source>
</evidence>
<sequence>MQSADFLTITDLWIERGERVLCKELSFSVQSGEVIRILGENGAGKSSLLKALLGTVLIDEGSILYLGEDITADRSNLHKDTLYIGHSVGLKKALTVRENLALYCPDVSIEGYQPILEELGLAPFLDMPVNKLSQGQARRTALSRLWLTQKSLWILDEPFSALDDQACLLLEKKIEQHSLAGGVVLLTTHIPLSSIQPRELEFAV</sequence>
<proteinExistence type="predicted"/>
<reference evidence="8 9" key="1">
    <citation type="submission" date="2022-10" db="EMBL/GenBank/DDBJ databases">
        <title>Marinomonas transparenta sp. nov. and Marinomonas sargassi sp. nov., isolated from marine alga (Sargassum natans (L.) Gaillon).</title>
        <authorList>
            <person name="Wang Y."/>
        </authorList>
    </citation>
    <scope>NUCLEOTIDE SEQUENCE [LARGE SCALE GENOMIC DNA]</scope>
    <source>
        <strain evidence="8 9">C2222</strain>
    </source>
</reference>
<protein>
    <submittedName>
        <fullName evidence="8">Cytochrome c biogenesis heme-transporting ATPase CcmA</fullName>
    </submittedName>
</protein>
<dbReference type="PANTHER" id="PTHR43499">
    <property type="entry name" value="ABC TRANSPORTER I FAMILY MEMBER 1"/>
    <property type="match status" value="1"/>
</dbReference>
<comment type="caution">
    <text evidence="8">The sequence shown here is derived from an EMBL/GenBank/DDBJ whole genome shotgun (WGS) entry which is preliminary data.</text>
</comment>
<keyword evidence="6" id="KW-0472">Membrane</keyword>
<dbReference type="SUPFAM" id="SSF52540">
    <property type="entry name" value="P-loop containing nucleoside triphosphate hydrolases"/>
    <property type="match status" value="1"/>
</dbReference>
<keyword evidence="9" id="KW-1185">Reference proteome</keyword>
<evidence type="ECO:0000259" key="7">
    <source>
        <dbReference type="PROSITE" id="PS50893"/>
    </source>
</evidence>
<organism evidence="8 9">
    <name type="scientific">Marinomonas sargassi</name>
    <dbReference type="NCBI Taxonomy" id="2984494"/>
    <lineage>
        <taxon>Bacteria</taxon>
        <taxon>Pseudomonadati</taxon>
        <taxon>Pseudomonadota</taxon>
        <taxon>Gammaproteobacteria</taxon>
        <taxon>Oceanospirillales</taxon>
        <taxon>Oceanospirillaceae</taxon>
        <taxon>Marinomonas</taxon>
    </lineage>
</organism>
<dbReference type="PANTHER" id="PTHR43499:SF1">
    <property type="entry name" value="ABC TRANSPORTER I FAMILY MEMBER 1"/>
    <property type="match status" value="1"/>
</dbReference>
<dbReference type="NCBIfam" id="NF010061">
    <property type="entry name" value="PRK13538.1"/>
    <property type="match status" value="1"/>
</dbReference>
<dbReference type="NCBIfam" id="TIGR01189">
    <property type="entry name" value="ccmA"/>
    <property type="match status" value="1"/>
</dbReference>
<evidence type="ECO:0000256" key="2">
    <source>
        <dbReference type="ARBA" id="ARBA00022741"/>
    </source>
</evidence>
<evidence type="ECO:0000256" key="4">
    <source>
        <dbReference type="ARBA" id="ARBA00022840"/>
    </source>
</evidence>
<dbReference type="PROSITE" id="PS50893">
    <property type="entry name" value="ABC_TRANSPORTER_2"/>
    <property type="match status" value="1"/>
</dbReference>
<evidence type="ECO:0000256" key="5">
    <source>
        <dbReference type="ARBA" id="ARBA00022967"/>
    </source>
</evidence>
<dbReference type="InterPro" id="IPR003439">
    <property type="entry name" value="ABC_transporter-like_ATP-bd"/>
</dbReference>
<accession>A0ABT2YN99</accession>
<keyword evidence="5" id="KW-1278">Translocase</keyword>
<dbReference type="Gene3D" id="3.40.50.300">
    <property type="entry name" value="P-loop containing nucleotide triphosphate hydrolases"/>
    <property type="match status" value="1"/>
</dbReference>
<keyword evidence="1" id="KW-0813">Transport</keyword>
<evidence type="ECO:0000313" key="8">
    <source>
        <dbReference type="EMBL" id="MCV2401365.1"/>
    </source>
</evidence>
<gene>
    <name evidence="8" type="primary">ccmA</name>
    <name evidence="8" type="ORF">OFY17_00585</name>
</gene>